<protein>
    <submittedName>
        <fullName evidence="1">Uncharacterized protein</fullName>
    </submittedName>
</protein>
<reference evidence="1 2" key="1">
    <citation type="submission" date="2016-01" db="EMBL/GenBank/DDBJ databases">
        <title>Draft Genome Sequences of Seven Thermophilic Sporeformers Isolated from Foods.</title>
        <authorList>
            <person name="Berendsen E.M."/>
            <person name="Wells-Bennik M.H."/>
            <person name="Krawcyk A.O."/>
            <person name="De Jong A."/>
            <person name="Holsappel S."/>
            <person name="Eijlander R.T."/>
            <person name="Kuipers O.P."/>
        </authorList>
    </citation>
    <scope>NUCLEOTIDE SEQUENCE [LARGE SCALE GENOMIC DNA]</scope>
    <source>
        <strain evidence="1 2">B4109</strain>
    </source>
</reference>
<dbReference type="Proteomes" id="UP000075424">
    <property type="component" value="Unassembled WGS sequence"/>
</dbReference>
<dbReference type="PATRIC" id="fig|1422.18.peg.54"/>
<accession>A0A150MZE3</accession>
<sequence>MSICSFGINGKSINFITFVFYFKNAIFRVKLINLYHNEMKSILYEQINDVSVKYFDIMYNNVSI</sequence>
<evidence type="ECO:0000313" key="2">
    <source>
        <dbReference type="Proteomes" id="UP000075424"/>
    </source>
</evidence>
<dbReference type="AlphaFoldDB" id="A0A150MZE3"/>
<proteinExistence type="predicted"/>
<organism evidence="1 2">
    <name type="scientific">Geobacillus stearothermophilus</name>
    <name type="common">Bacillus stearothermophilus</name>
    <dbReference type="NCBI Taxonomy" id="1422"/>
    <lineage>
        <taxon>Bacteria</taxon>
        <taxon>Bacillati</taxon>
        <taxon>Bacillota</taxon>
        <taxon>Bacilli</taxon>
        <taxon>Bacillales</taxon>
        <taxon>Anoxybacillaceae</taxon>
        <taxon>Geobacillus</taxon>
    </lineage>
</organism>
<dbReference type="EMBL" id="LQYV01000009">
    <property type="protein sequence ID" value="KYD29790.1"/>
    <property type="molecule type" value="Genomic_DNA"/>
</dbReference>
<name>A0A150MZE3_GEOSE</name>
<evidence type="ECO:0000313" key="1">
    <source>
        <dbReference type="EMBL" id="KYD29790.1"/>
    </source>
</evidence>
<gene>
    <name evidence="1" type="ORF">B4109_1185</name>
</gene>
<comment type="caution">
    <text evidence="1">The sequence shown here is derived from an EMBL/GenBank/DDBJ whole genome shotgun (WGS) entry which is preliminary data.</text>
</comment>